<dbReference type="Proteomes" id="UP000176867">
    <property type="component" value="Unassembled WGS sequence"/>
</dbReference>
<dbReference type="GO" id="GO:0000049">
    <property type="term" value="F:tRNA binding"/>
    <property type="evidence" value="ECO:0007669"/>
    <property type="project" value="InterPro"/>
</dbReference>
<dbReference type="InterPro" id="IPR020568">
    <property type="entry name" value="Ribosomal_Su5_D2-typ_SF"/>
</dbReference>
<proteinExistence type="predicted"/>
<evidence type="ECO:0000256" key="5">
    <source>
        <dbReference type="ARBA" id="ARBA00022884"/>
    </source>
</evidence>
<dbReference type="AlphaFoldDB" id="A0A1F6G453"/>
<evidence type="ECO:0000256" key="2">
    <source>
        <dbReference type="ARBA" id="ARBA00022722"/>
    </source>
</evidence>
<evidence type="ECO:0000256" key="4">
    <source>
        <dbReference type="ARBA" id="ARBA00022801"/>
    </source>
</evidence>
<dbReference type="Gene3D" id="3.30.230.10">
    <property type="match status" value="1"/>
</dbReference>
<dbReference type="SUPFAM" id="SSF54211">
    <property type="entry name" value="Ribosomal protein S5 domain 2-like"/>
    <property type="match status" value="1"/>
</dbReference>
<name>A0A1F6G453_9BACT</name>
<protein>
    <submittedName>
        <fullName evidence="6">Uncharacterized protein</fullName>
    </submittedName>
</protein>
<evidence type="ECO:0000256" key="1">
    <source>
        <dbReference type="ARBA" id="ARBA00022694"/>
    </source>
</evidence>
<dbReference type="Pfam" id="PF00825">
    <property type="entry name" value="Ribonuclease_P"/>
    <property type="match status" value="1"/>
</dbReference>
<dbReference type="STRING" id="1798533.A2609_03535"/>
<organism evidence="6 7">
    <name type="scientific">Candidatus Kaiserbacteria bacterium RIFOXYD1_FULL_47_14</name>
    <dbReference type="NCBI Taxonomy" id="1798533"/>
    <lineage>
        <taxon>Bacteria</taxon>
        <taxon>Candidatus Kaiseribacteriota</taxon>
    </lineage>
</organism>
<comment type="caution">
    <text evidence="6">The sequence shown here is derived from an EMBL/GenBank/DDBJ whole genome shotgun (WGS) entry which is preliminary data.</text>
</comment>
<evidence type="ECO:0000256" key="3">
    <source>
        <dbReference type="ARBA" id="ARBA00022759"/>
    </source>
</evidence>
<evidence type="ECO:0000313" key="7">
    <source>
        <dbReference type="Proteomes" id="UP000176867"/>
    </source>
</evidence>
<dbReference type="GO" id="GO:0008033">
    <property type="term" value="P:tRNA processing"/>
    <property type="evidence" value="ECO:0007669"/>
    <property type="project" value="UniProtKB-KW"/>
</dbReference>
<accession>A0A1F6G453</accession>
<keyword evidence="5" id="KW-0694">RNA-binding</keyword>
<dbReference type="GO" id="GO:0004526">
    <property type="term" value="F:ribonuclease P activity"/>
    <property type="evidence" value="ECO:0007669"/>
    <property type="project" value="InterPro"/>
</dbReference>
<gene>
    <name evidence="6" type="ORF">A2609_03535</name>
</gene>
<dbReference type="EMBL" id="MFMU01000017">
    <property type="protein sequence ID" value="OGG92895.1"/>
    <property type="molecule type" value="Genomic_DNA"/>
</dbReference>
<reference evidence="6 7" key="1">
    <citation type="journal article" date="2016" name="Nat. Commun.">
        <title>Thousands of microbial genomes shed light on interconnected biogeochemical processes in an aquifer system.</title>
        <authorList>
            <person name="Anantharaman K."/>
            <person name="Brown C.T."/>
            <person name="Hug L.A."/>
            <person name="Sharon I."/>
            <person name="Castelle C.J."/>
            <person name="Probst A.J."/>
            <person name="Thomas B.C."/>
            <person name="Singh A."/>
            <person name="Wilkins M.J."/>
            <person name="Karaoz U."/>
            <person name="Brodie E.L."/>
            <person name="Williams K.H."/>
            <person name="Hubbard S.S."/>
            <person name="Banfield J.F."/>
        </authorList>
    </citation>
    <scope>NUCLEOTIDE SEQUENCE [LARGE SCALE GENOMIC DNA]</scope>
</reference>
<evidence type="ECO:0000313" key="6">
    <source>
        <dbReference type="EMBL" id="OGG92895.1"/>
    </source>
</evidence>
<dbReference type="InterPro" id="IPR000100">
    <property type="entry name" value="RNase_P"/>
</dbReference>
<keyword evidence="3" id="KW-0255">Endonuclease</keyword>
<sequence>MFPSKKRFPRALFLSAIKTGRRFSSQHFSVLIPPTGDGYAVVVPKKIANLSVKRHQIKRRVLSALRALPLPPALIVFPKSSVHSVSYQDIKLELEDILSKIHS</sequence>
<keyword evidence="2" id="KW-0540">Nuclease</keyword>
<dbReference type="InterPro" id="IPR014721">
    <property type="entry name" value="Ribsml_uS5_D2-typ_fold_subgr"/>
</dbReference>
<keyword evidence="4" id="KW-0378">Hydrolase</keyword>
<keyword evidence="1" id="KW-0819">tRNA processing</keyword>